<organism evidence="2 3">
    <name type="scientific">Parashewanella curva</name>
    <dbReference type="NCBI Taxonomy" id="2338552"/>
    <lineage>
        <taxon>Bacteria</taxon>
        <taxon>Pseudomonadati</taxon>
        <taxon>Pseudomonadota</taxon>
        <taxon>Gammaproteobacteria</taxon>
        <taxon>Alteromonadales</taxon>
        <taxon>Shewanellaceae</taxon>
        <taxon>Parashewanella</taxon>
    </lineage>
</organism>
<evidence type="ECO:0000313" key="3">
    <source>
        <dbReference type="Proteomes" id="UP000281474"/>
    </source>
</evidence>
<name>A0A3L8PU36_9GAMM</name>
<evidence type="ECO:0000313" key="2">
    <source>
        <dbReference type="EMBL" id="RLV58927.1"/>
    </source>
</evidence>
<feature type="chain" id="PRO_5018055564" evidence="1">
    <location>
        <begin position="21"/>
        <end position="75"/>
    </location>
</feature>
<gene>
    <name evidence="2" type="ORF">D5018_14770</name>
</gene>
<dbReference type="AlphaFoldDB" id="A0A3L8PU36"/>
<proteinExistence type="predicted"/>
<dbReference type="RefSeq" id="WP_121839772.1">
    <property type="nucleotide sequence ID" value="NZ_ML014799.1"/>
</dbReference>
<dbReference type="Gene3D" id="3.40.630.10">
    <property type="entry name" value="Zn peptidases"/>
    <property type="match status" value="1"/>
</dbReference>
<accession>A0A3L8PU36</accession>
<reference evidence="2 3" key="1">
    <citation type="submission" date="2018-09" db="EMBL/GenBank/DDBJ databases">
        <title>Phylogeny of the Shewanellaceae, and recommendation for two new genera, Pseudoshewanella and Parashewanella.</title>
        <authorList>
            <person name="Wang G."/>
        </authorList>
    </citation>
    <scope>NUCLEOTIDE SEQUENCE [LARGE SCALE GENOMIC DNA]</scope>
    <source>
        <strain evidence="2 3">C51</strain>
    </source>
</reference>
<dbReference type="OrthoDB" id="9769665at2"/>
<evidence type="ECO:0000256" key="1">
    <source>
        <dbReference type="SAM" id="SignalP"/>
    </source>
</evidence>
<sequence>MSYKKFLPLVVALLSGHVAAHNHDSITDKAVQLREQALNHSDPYGIVESLTVEVGHRLPGTKNDELAVEWAVKKT</sequence>
<dbReference type="Proteomes" id="UP000281474">
    <property type="component" value="Unassembled WGS sequence"/>
</dbReference>
<comment type="caution">
    <text evidence="2">The sequence shown here is derived from an EMBL/GenBank/DDBJ whole genome shotgun (WGS) entry which is preliminary data.</text>
</comment>
<protein>
    <submittedName>
        <fullName evidence="2">Uncharacterized protein</fullName>
    </submittedName>
</protein>
<keyword evidence="1" id="KW-0732">Signal</keyword>
<keyword evidence="3" id="KW-1185">Reference proteome</keyword>
<dbReference type="EMBL" id="QZEI01000050">
    <property type="protein sequence ID" value="RLV58927.1"/>
    <property type="molecule type" value="Genomic_DNA"/>
</dbReference>
<feature type="signal peptide" evidence="1">
    <location>
        <begin position="1"/>
        <end position="20"/>
    </location>
</feature>